<dbReference type="InterPro" id="IPR025263">
    <property type="entry name" value="YhdP_central"/>
</dbReference>
<feature type="domain" description="YhdP central" evidence="1">
    <location>
        <begin position="1"/>
        <end position="1268"/>
    </location>
</feature>
<dbReference type="Pfam" id="PF13116">
    <property type="entry name" value="YhdP"/>
    <property type="match status" value="1"/>
</dbReference>
<reference evidence="2 3" key="1">
    <citation type="submission" date="2016-10" db="EMBL/GenBank/DDBJ databases">
        <authorList>
            <person name="Varghese N."/>
            <person name="Submissions S."/>
        </authorList>
    </citation>
    <scope>NUCLEOTIDE SEQUENCE [LARGE SCALE GENOMIC DNA]</scope>
    <source>
        <strain evidence="2 3">DSM 5563</strain>
    </source>
</reference>
<evidence type="ECO:0000259" key="1">
    <source>
        <dbReference type="Pfam" id="PF13116"/>
    </source>
</evidence>
<dbReference type="PANTHER" id="PTHR38690">
    <property type="entry name" value="PROTEASE-RELATED"/>
    <property type="match status" value="1"/>
</dbReference>
<evidence type="ECO:0000313" key="3">
    <source>
        <dbReference type="Proteomes" id="UP000226420"/>
    </source>
</evidence>
<proteinExistence type="predicted"/>
<dbReference type="RefSeq" id="WP_074821595.1">
    <property type="nucleotide sequence ID" value="NZ_FOLW01000003.1"/>
</dbReference>
<dbReference type="Proteomes" id="UP000226420">
    <property type="component" value="Unassembled WGS sequence"/>
</dbReference>
<dbReference type="NCBIfam" id="NF008148">
    <property type="entry name" value="PRK10899.1"/>
    <property type="match status" value="1"/>
</dbReference>
<dbReference type="InterPro" id="IPR011836">
    <property type="entry name" value="YhdP"/>
</dbReference>
<dbReference type="EMBL" id="FOLW01000003">
    <property type="protein sequence ID" value="SFC59477.1"/>
    <property type="molecule type" value="Genomic_DNA"/>
</dbReference>
<sequence length="1281" mass="141183">MRRTSRMLLKIAIALLVLLTLAVGGLRLALPHLNEYRQPILDRVSRFSGIPTDVGYMEGKWEIFGPTLELRDITLNTSMGKVDISRVTLALDVWDTLIHLRWQFRDLTFYRVNGDLNYMVGNAEKSEGSSQISTLENIFLKQFDHFILRDSKISFLGLSGERISLDIPRLTWMNGRNRHRAEGQVNVTTQDGPHGLLQVRLDLRDEEGLLDNGTVYLQADNVNMLPWLSLWFKDNSGFENAKFSLASWLYIKRGEIDGGDVLLTEGSANWHNGDYQHQLDVDKLGIHMSRQTNGWRLDVPALNLKTDGEQWPQGKVSLFWQPEGMTASGEKLEALLRIRANGLDLDYINPLLPIFSFLTPESLDVWFNLQPKGNLPLLALDIPLKQPEQIRFQGQWKNASWQPWKHIPGSNHTDGAIQGSLSSGTVSVSLQQSTLPYSDMFKAPLEVSQANATVNWLNNQNEFRLWSDGIDVQAKSLWANGNFDFTQPEGEQPWLSILAGIRVSDAGDAWRYFPEPLMGKNLVDYLSSAIIAGKSADDATLIFAGNPRKFPYPEKDGLFEVYAPLKETTFKFQPTWQPLTDMTINLDFINDGLWMDAPTAKLGKVDGNNIEAVIANFAKQQLTIAADVSGEGLDVRDYMNNSPLKSSVGSALDEVEVTGNVSGRLHLDIPLNGQDAIAKGDITLKNNQLNIKPIASVMENVSGTFSFDNGDLVSGPLSAEWFNQPVKLNFSTRQNAKDYRVNVDVDGNWAVAKMPWIPQNMTSEFSGNANWKSRVLITLPTKGSATYDVTLDGDLKGVSSRLPAPLNKSAGVAMPLNLKASGDLNGFNMDGLIAGNQAINSQWAFTKDQTKLSRLAWQTNSSKIPSLPSDERLDIQLPALDGNNLMTILAPLLSSGTSRSVASKLVMPQRWVFHSPQVDLAGQYWRDLNVNVDNRPGNMNVALKGKEINANVAVRSNQPWRADIDYLYFNPQPSRLLGGANNAPSGKNQLAKGSRASRASSGINFSQLPAMVVRCKECWAMGQRLGVVQADLVFRGDNMSLTKGLIDTGMAKLNFTGDWLRSSAGSATRIDGKLSGQDIDQSMDYFGVFTPLKGAPFNLDFDLTWQGEPWSPQINTLNGQMTAQLGKGQVDNVGGHTGQILRLLSFNALLRKLQFDFSDTFGKGFYFDTITGSVKFSKGIATTNDLLVDGLSADIAIDGSVDLVNQKLNLNAVVAPEISATVGVATAFVVNPIAGAAVFAASQVLAPLWNKISLIRYRIDGSLENPAVNEVLRQPKGDDSQ</sequence>
<dbReference type="NCBIfam" id="TIGR02099">
    <property type="entry name" value="YhdP family protein"/>
    <property type="match status" value="1"/>
</dbReference>
<organism evidence="2 3">
    <name type="scientific">Pragia fontium DSM 5563 = ATCC 49100</name>
    <dbReference type="NCBI Taxonomy" id="1122977"/>
    <lineage>
        <taxon>Bacteria</taxon>
        <taxon>Pseudomonadati</taxon>
        <taxon>Pseudomonadota</taxon>
        <taxon>Gammaproteobacteria</taxon>
        <taxon>Enterobacterales</taxon>
        <taxon>Budviciaceae</taxon>
        <taxon>Pragia</taxon>
    </lineage>
</organism>
<gene>
    <name evidence="2" type="ORF">SAMN02745723_10361</name>
</gene>
<accession>A0AAJ4W9N9</accession>
<name>A0AAJ4W9N9_9GAMM</name>
<evidence type="ECO:0000313" key="2">
    <source>
        <dbReference type="EMBL" id="SFC59477.1"/>
    </source>
</evidence>
<comment type="caution">
    <text evidence="2">The sequence shown here is derived from an EMBL/GenBank/DDBJ whole genome shotgun (WGS) entry which is preliminary data.</text>
</comment>
<dbReference type="PANTHER" id="PTHR38690:SF1">
    <property type="entry name" value="PROTEASE"/>
    <property type="match status" value="1"/>
</dbReference>
<protein>
    <submittedName>
        <fullName evidence="2">TIGR02099 family protein</fullName>
    </submittedName>
</protein>